<evidence type="ECO:0000313" key="3">
    <source>
        <dbReference type="Proteomes" id="UP000007305"/>
    </source>
</evidence>
<reference evidence="2" key="3">
    <citation type="submission" date="2021-05" db="UniProtKB">
        <authorList>
            <consortium name="EnsemblPlants"/>
        </authorList>
    </citation>
    <scope>IDENTIFICATION</scope>
    <source>
        <strain evidence="2">cv. B73</strain>
    </source>
</reference>
<dbReference type="Gramene" id="Zm00001eb233560_T001">
    <property type="protein sequence ID" value="Zm00001eb233560_P001"/>
    <property type="gene ID" value="Zm00001eb233560"/>
</dbReference>
<reference evidence="3" key="1">
    <citation type="journal article" date="2009" name="Science">
        <title>The B73 maize genome: complexity, diversity, and dynamics.</title>
        <authorList>
            <person name="Schnable P.S."/>
            <person name="Ware D."/>
            <person name="Fulton R.S."/>
            <person name="Stein J.C."/>
            <person name="Wei F."/>
            <person name="Pasternak S."/>
            <person name="Liang C."/>
            <person name="Zhang J."/>
            <person name="Fulton L."/>
            <person name="Graves T.A."/>
            <person name="Minx P."/>
            <person name="Reily A.D."/>
            <person name="Courtney L."/>
            <person name="Kruchowski S.S."/>
            <person name="Tomlinson C."/>
            <person name="Strong C."/>
            <person name="Delehaunty K."/>
            <person name="Fronick C."/>
            <person name="Courtney B."/>
            <person name="Rock S.M."/>
            <person name="Belter E."/>
            <person name="Du F."/>
            <person name="Kim K."/>
            <person name="Abbott R.M."/>
            <person name="Cotton M."/>
            <person name="Levy A."/>
            <person name="Marchetto P."/>
            <person name="Ochoa K."/>
            <person name="Jackson S.M."/>
            <person name="Gillam B."/>
            <person name="Chen W."/>
            <person name="Yan L."/>
            <person name="Higginbotham J."/>
            <person name="Cardenas M."/>
            <person name="Waligorski J."/>
            <person name="Applebaum E."/>
            <person name="Phelps L."/>
            <person name="Falcone J."/>
            <person name="Kanchi K."/>
            <person name="Thane T."/>
            <person name="Scimone A."/>
            <person name="Thane N."/>
            <person name="Henke J."/>
            <person name="Wang T."/>
            <person name="Ruppert J."/>
            <person name="Shah N."/>
            <person name="Rotter K."/>
            <person name="Hodges J."/>
            <person name="Ingenthron E."/>
            <person name="Cordes M."/>
            <person name="Kohlberg S."/>
            <person name="Sgro J."/>
            <person name="Delgado B."/>
            <person name="Mead K."/>
            <person name="Chinwalla A."/>
            <person name="Leonard S."/>
            <person name="Crouse K."/>
            <person name="Collura K."/>
            <person name="Kudrna D."/>
            <person name="Currie J."/>
            <person name="He R."/>
            <person name="Angelova A."/>
            <person name="Rajasekar S."/>
            <person name="Mueller T."/>
            <person name="Lomeli R."/>
            <person name="Scara G."/>
            <person name="Ko A."/>
            <person name="Delaney K."/>
            <person name="Wissotski M."/>
            <person name="Lopez G."/>
            <person name="Campos D."/>
            <person name="Braidotti M."/>
            <person name="Ashley E."/>
            <person name="Golser W."/>
            <person name="Kim H."/>
            <person name="Lee S."/>
            <person name="Lin J."/>
            <person name="Dujmic Z."/>
            <person name="Kim W."/>
            <person name="Talag J."/>
            <person name="Zuccolo A."/>
            <person name="Fan C."/>
            <person name="Sebastian A."/>
            <person name="Kramer M."/>
            <person name="Spiegel L."/>
            <person name="Nascimento L."/>
            <person name="Zutavern T."/>
            <person name="Miller B."/>
            <person name="Ambroise C."/>
            <person name="Muller S."/>
            <person name="Spooner W."/>
            <person name="Narechania A."/>
            <person name="Ren L."/>
            <person name="Wei S."/>
            <person name="Kumari S."/>
            <person name="Faga B."/>
            <person name="Levy M.J."/>
            <person name="McMahan L."/>
            <person name="Van Buren P."/>
            <person name="Vaughn M.W."/>
            <person name="Ying K."/>
            <person name="Yeh C.-T."/>
            <person name="Emrich S.J."/>
            <person name="Jia Y."/>
            <person name="Kalyanaraman A."/>
            <person name="Hsia A.-P."/>
            <person name="Barbazuk W.B."/>
            <person name="Baucom R.S."/>
            <person name="Brutnell T.P."/>
            <person name="Carpita N.C."/>
            <person name="Chaparro C."/>
            <person name="Chia J.-M."/>
            <person name="Deragon J.-M."/>
            <person name="Estill J.C."/>
            <person name="Fu Y."/>
            <person name="Jeddeloh J.A."/>
            <person name="Han Y."/>
            <person name="Lee H."/>
            <person name="Li P."/>
            <person name="Lisch D.R."/>
            <person name="Liu S."/>
            <person name="Liu Z."/>
            <person name="Nagel D.H."/>
            <person name="McCann M.C."/>
            <person name="SanMiguel P."/>
            <person name="Myers A.M."/>
            <person name="Nettleton D."/>
            <person name="Nguyen J."/>
            <person name="Penning B.W."/>
            <person name="Ponnala L."/>
            <person name="Schneider K.L."/>
            <person name="Schwartz D.C."/>
            <person name="Sharma A."/>
            <person name="Soderlund C."/>
            <person name="Springer N.M."/>
            <person name="Sun Q."/>
            <person name="Wang H."/>
            <person name="Waterman M."/>
            <person name="Westerman R."/>
            <person name="Wolfgruber T.K."/>
            <person name="Yang L."/>
            <person name="Yu Y."/>
            <person name="Zhang L."/>
            <person name="Zhou S."/>
            <person name="Zhu Q."/>
            <person name="Bennetzen J.L."/>
            <person name="Dawe R.K."/>
            <person name="Jiang J."/>
            <person name="Jiang N."/>
            <person name="Presting G.G."/>
            <person name="Wessler S.R."/>
            <person name="Aluru S."/>
            <person name="Martienssen R.A."/>
            <person name="Clifton S.W."/>
            <person name="McCombie W.R."/>
            <person name="Wing R.A."/>
            <person name="Wilson R.K."/>
        </authorList>
    </citation>
    <scope>NUCLEOTIDE SEQUENCE [LARGE SCALE GENOMIC DNA]</scope>
    <source>
        <strain evidence="3">cv. B73</strain>
    </source>
</reference>
<evidence type="ECO:0000313" key="2">
    <source>
        <dbReference type="EnsemblPlants" id="Zm00001eb233560_P001"/>
    </source>
</evidence>
<feature type="compositionally biased region" description="Basic residues" evidence="1">
    <location>
        <begin position="57"/>
        <end position="70"/>
    </location>
</feature>
<dbReference type="EnsemblPlants" id="Zm00001eb233560_T001">
    <property type="protein sequence ID" value="Zm00001eb233560_P001"/>
    <property type="gene ID" value="Zm00001eb233560"/>
</dbReference>
<sequence length="257" mass="28063">MVRRRNPSVIEFSSDSDEIQEESPVPSPPPRRSLSKRGHGSGRMDGEGSSMPSQPTRGRRQKVGASRPRRSTSSSGYAPCQEEDGAFDDFVDLPAPHALYVTGLHMHPANVTRGPHEPPVDFSLKGIDTFQRLRQEPNNELSVEVELSSQQKRTGRASHGRYGLALGIAYVDHAFSICDEDDLVVSVIRSSRGAHVKEIPFAIVLLAFGALDAIGRLLMAVNRVGGDRTHSQSKVAVPTHYSSSFPPPLPLYLSSRC</sequence>
<protein>
    <submittedName>
        <fullName evidence="2">Uncharacterized protein</fullName>
    </submittedName>
</protein>
<dbReference type="Proteomes" id="UP000007305">
    <property type="component" value="Chromosome 5"/>
</dbReference>
<accession>A0A804PFA5</accession>
<dbReference type="InParanoid" id="A0A804PFA5"/>
<evidence type="ECO:0000256" key="1">
    <source>
        <dbReference type="SAM" id="MobiDB-lite"/>
    </source>
</evidence>
<name>A0A804PFA5_MAIZE</name>
<keyword evidence="3" id="KW-1185">Reference proteome</keyword>
<reference evidence="2" key="2">
    <citation type="submission" date="2019-07" db="EMBL/GenBank/DDBJ databases">
        <authorList>
            <person name="Seetharam A."/>
            <person name="Woodhouse M."/>
            <person name="Cannon E."/>
        </authorList>
    </citation>
    <scope>NUCLEOTIDE SEQUENCE [LARGE SCALE GENOMIC DNA]</scope>
    <source>
        <strain evidence="2">cv. B73</strain>
    </source>
</reference>
<dbReference type="AlphaFoldDB" id="A0A804PFA5"/>
<organism evidence="2 3">
    <name type="scientific">Zea mays</name>
    <name type="common">Maize</name>
    <dbReference type="NCBI Taxonomy" id="4577"/>
    <lineage>
        <taxon>Eukaryota</taxon>
        <taxon>Viridiplantae</taxon>
        <taxon>Streptophyta</taxon>
        <taxon>Embryophyta</taxon>
        <taxon>Tracheophyta</taxon>
        <taxon>Spermatophyta</taxon>
        <taxon>Magnoliopsida</taxon>
        <taxon>Liliopsida</taxon>
        <taxon>Poales</taxon>
        <taxon>Poaceae</taxon>
        <taxon>PACMAD clade</taxon>
        <taxon>Panicoideae</taxon>
        <taxon>Andropogonodae</taxon>
        <taxon>Andropogoneae</taxon>
        <taxon>Tripsacinae</taxon>
        <taxon>Zea</taxon>
    </lineage>
</organism>
<proteinExistence type="predicted"/>
<feature type="region of interest" description="Disordered" evidence="1">
    <location>
        <begin position="1"/>
        <end position="81"/>
    </location>
</feature>